<evidence type="ECO:0000313" key="3">
    <source>
        <dbReference type="Proteomes" id="UP001595891"/>
    </source>
</evidence>
<name>A0ABV9ESD1_9ACTN</name>
<sequence>MASTRKSAQRPDSSSGVVLPARKEGPAEPDGGPGASQRRNTPPRVSEGPGDNRLPVVLAAGWY</sequence>
<evidence type="ECO:0000313" key="2">
    <source>
        <dbReference type="EMBL" id="MFC4592073.1"/>
    </source>
</evidence>
<dbReference type="EMBL" id="JBHSFN010000041">
    <property type="protein sequence ID" value="MFC4592073.1"/>
    <property type="molecule type" value="Genomic_DNA"/>
</dbReference>
<organism evidence="2 3">
    <name type="scientific">Sphaerisporangium corydalis</name>
    <dbReference type="NCBI Taxonomy" id="1441875"/>
    <lineage>
        <taxon>Bacteria</taxon>
        <taxon>Bacillati</taxon>
        <taxon>Actinomycetota</taxon>
        <taxon>Actinomycetes</taxon>
        <taxon>Streptosporangiales</taxon>
        <taxon>Streptosporangiaceae</taxon>
        <taxon>Sphaerisporangium</taxon>
    </lineage>
</organism>
<protein>
    <submittedName>
        <fullName evidence="2">Uncharacterized protein</fullName>
    </submittedName>
</protein>
<comment type="caution">
    <text evidence="2">The sequence shown here is derived from an EMBL/GenBank/DDBJ whole genome shotgun (WGS) entry which is preliminary data.</text>
</comment>
<proteinExistence type="predicted"/>
<gene>
    <name evidence="2" type="ORF">ACFO8L_38710</name>
</gene>
<dbReference type="RefSeq" id="WP_262847256.1">
    <property type="nucleotide sequence ID" value="NZ_JANZYP010000060.1"/>
</dbReference>
<accession>A0ABV9ESD1</accession>
<feature type="region of interest" description="Disordered" evidence="1">
    <location>
        <begin position="1"/>
        <end position="63"/>
    </location>
</feature>
<evidence type="ECO:0000256" key="1">
    <source>
        <dbReference type="SAM" id="MobiDB-lite"/>
    </source>
</evidence>
<reference evidence="3" key="1">
    <citation type="journal article" date="2019" name="Int. J. Syst. Evol. Microbiol.">
        <title>The Global Catalogue of Microorganisms (GCM) 10K type strain sequencing project: providing services to taxonomists for standard genome sequencing and annotation.</title>
        <authorList>
            <consortium name="The Broad Institute Genomics Platform"/>
            <consortium name="The Broad Institute Genome Sequencing Center for Infectious Disease"/>
            <person name="Wu L."/>
            <person name="Ma J."/>
        </authorList>
    </citation>
    <scope>NUCLEOTIDE SEQUENCE [LARGE SCALE GENOMIC DNA]</scope>
    <source>
        <strain evidence="3">CCUG 49560</strain>
    </source>
</reference>
<keyword evidence="3" id="KW-1185">Reference proteome</keyword>
<feature type="compositionally biased region" description="Polar residues" evidence="1">
    <location>
        <begin position="1"/>
        <end position="16"/>
    </location>
</feature>
<dbReference type="Proteomes" id="UP001595891">
    <property type="component" value="Unassembled WGS sequence"/>
</dbReference>